<evidence type="ECO:0000256" key="1">
    <source>
        <dbReference type="ARBA" id="ARBA00004601"/>
    </source>
</evidence>
<dbReference type="GO" id="GO:0042147">
    <property type="term" value="P:retrograde transport, endosome to Golgi"/>
    <property type="evidence" value="ECO:0007669"/>
    <property type="project" value="InterPro"/>
</dbReference>
<dbReference type="GO" id="GO:0015031">
    <property type="term" value="P:protein transport"/>
    <property type="evidence" value="ECO:0007669"/>
    <property type="project" value="UniProtKB-KW"/>
</dbReference>
<keyword evidence="3" id="KW-0813">Transport</keyword>
<dbReference type="PANTHER" id="PTHR12965">
    <property type="entry name" value="VACUOLAR PROTEIN SORTING 54"/>
    <property type="match status" value="1"/>
</dbReference>
<protein>
    <recommendedName>
        <fullName evidence="7">Vacuolar protein sorting-associated protein 54 N-terminal domain-containing protein</fullName>
    </recommendedName>
</protein>
<dbReference type="OrthoDB" id="10259024at2759"/>
<evidence type="ECO:0000259" key="7">
    <source>
        <dbReference type="Pfam" id="PF10475"/>
    </source>
</evidence>
<organism evidence="8">
    <name type="scientific">Octopus bimaculoides</name>
    <name type="common">California two-spotted octopus</name>
    <dbReference type="NCBI Taxonomy" id="37653"/>
    <lineage>
        <taxon>Eukaryota</taxon>
        <taxon>Metazoa</taxon>
        <taxon>Spiralia</taxon>
        <taxon>Lophotrochozoa</taxon>
        <taxon>Mollusca</taxon>
        <taxon>Cephalopoda</taxon>
        <taxon>Coleoidea</taxon>
        <taxon>Octopodiformes</taxon>
        <taxon>Octopoda</taxon>
        <taxon>Incirrata</taxon>
        <taxon>Octopodidae</taxon>
        <taxon>Octopus</taxon>
    </lineage>
</organism>
<dbReference type="AlphaFoldDB" id="A0A0L8HMA3"/>
<dbReference type="EMBL" id="KQ417906">
    <property type="protein sequence ID" value="KOF89915.1"/>
    <property type="molecule type" value="Genomic_DNA"/>
</dbReference>
<evidence type="ECO:0000256" key="6">
    <source>
        <dbReference type="ARBA" id="ARBA00023054"/>
    </source>
</evidence>
<dbReference type="InterPro" id="IPR039745">
    <property type="entry name" value="Vps54"/>
</dbReference>
<dbReference type="InterPro" id="IPR019515">
    <property type="entry name" value="VPS54_N"/>
</dbReference>
<dbReference type="GO" id="GO:0005829">
    <property type="term" value="C:cytosol"/>
    <property type="evidence" value="ECO:0007669"/>
    <property type="project" value="GOC"/>
</dbReference>
<sequence>MTSHDELQDYMQVTCQAIKLLRDKIHALEETLAKGSLKILKLSRARTNYAKLHNKLKLISTVHQTQPTIQLLLSTNEFVGALDLISTTQEVLAQELAGIHSFRHLGSQLAELEKVINKMLLAELNKYVTAKLNRPTVDPQPLSDDVSNQ</sequence>
<gene>
    <name evidence="8" type="ORF">OCBIM_22012373mg</name>
</gene>
<reference evidence="8" key="1">
    <citation type="submission" date="2015-07" db="EMBL/GenBank/DDBJ databases">
        <title>MeaNS - Measles Nucleotide Surveillance Program.</title>
        <authorList>
            <person name="Tran T."/>
            <person name="Druce J."/>
        </authorList>
    </citation>
    <scope>NUCLEOTIDE SEQUENCE</scope>
    <source>
        <strain evidence="8">UCB-OBI-ISO-001</strain>
        <tissue evidence="8">Gonad</tissue>
    </source>
</reference>
<feature type="domain" description="Vacuolar protein sorting-associated protein 54 N-terminal" evidence="7">
    <location>
        <begin position="5"/>
        <end position="127"/>
    </location>
</feature>
<dbReference type="GO" id="GO:0019905">
    <property type="term" value="F:syntaxin binding"/>
    <property type="evidence" value="ECO:0007669"/>
    <property type="project" value="TreeGrafter"/>
</dbReference>
<keyword evidence="4" id="KW-0653">Protein transport</keyword>
<proteinExistence type="inferred from homology"/>
<comment type="subcellular location">
    <subcellularLocation>
        <location evidence="1">Golgi apparatus</location>
        <location evidence="1">trans-Golgi network</location>
    </subcellularLocation>
</comment>
<accession>A0A0L8HMA3</accession>
<name>A0A0L8HMA3_OCTBM</name>
<evidence type="ECO:0000256" key="4">
    <source>
        <dbReference type="ARBA" id="ARBA00022927"/>
    </source>
</evidence>
<dbReference type="STRING" id="37653.A0A0L8HMA3"/>
<dbReference type="GO" id="GO:0000938">
    <property type="term" value="C:GARP complex"/>
    <property type="evidence" value="ECO:0007669"/>
    <property type="project" value="InterPro"/>
</dbReference>
<evidence type="ECO:0000256" key="2">
    <source>
        <dbReference type="ARBA" id="ARBA00009150"/>
    </source>
</evidence>
<dbReference type="Pfam" id="PF10475">
    <property type="entry name" value="Vps54_N"/>
    <property type="match status" value="1"/>
</dbReference>
<keyword evidence="5" id="KW-0333">Golgi apparatus</keyword>
<evidence type="ECO:0000313" key="8">
    <source>
        <dbReference type="EMBL" id="KOF89915.1"/>
    </source>
</evidence>
<evidence type="ECO:0000256" key="3">
    <source>
        <dbReference type="ARBA" id="ARBA00022448"/>
    </source>
</evidence>
<dbReference type="GO" id="GO:0006896">
    <property type="term" value="P:Golgi to vacuole transport"/>
    <property type="evidence" value="ECO:0007669"/>
    <property type="project" value="TreeGrafter"/>
</dbReference>
<comment type="similarity">
    <text evidence="2">Belongs to the VPS54 family.</text>
</comment>
<dbReference type="PANTHER" id="PTHR12965:SF0">
    <property type="entry name" value="VACUOLAR PROTEIN SORTING-ASSOCIATED PROTEIN 54"/>
    <property type="match status" value="1"/>
</dbReference>
<keyword evidence="6" id="KW-0175">Coiled coil</keyword>
<evidence type="ECO:0000256" key="5">
    <source>
        <dbReference type="ARBA" id="ARBA00023034"/>
    </source>
</evidence>